<keyword evidence="4" id="KW-1185">Reference proteome</keyword>
<proteinExistence type="predicted"/>
<feature type="compositionally biased region" description="Gly residues" evidence="1">
    <location>
        <begin position="122"/>
        <end position="132"/>
    </location>
</feature>
<evidence type="ECO:0000256" key="2">
    <source>
        <dbReference type="SAM" id="SignalP"/>
    </source>
</evidence>
<protein>
    <submittedName>
        <fullName evidence="3">Uncharacterized protein</fullName>
    </submittedName>
</protein>
<feature type="compositionally biased region" description="Basic residues" evidence="1">
    <location>
        <begin position="279"/>
        <end position="289"/>
    </location>
</feature>
<evidence type="ECO:0000313" key="3">
    <source>
        <dbReference type="EMBL" id="PSR90313.1"/>
    </source>
</evidence>
<feature type="region of interest" description="Disordered" evidence="1">
    <location>
        <begin position="310"/>
        <end position="338"/>
    </location>
</feature>
<feature type="compositionally biased region" description="Basic and acidic residues" evidence="1">
    <location>
        <begin position="269"/>
        <end position="278"/>
    </location>
</feature>
<feature type="chain" id="PRO_5015711509" evidence="2">
    <location>
        <begin position="19"/>
        <end position="505"/>
    </location>
</feature>
<dbReference type="EMBL" id="KZ678421">
    <property type="protein sequence ID" value="PSR90313.1"/>
    <property type="molecule type" value="Genomic_DNA"/>
</dbReference>
<feature type="region of interest" description="Disordered" evidence="1">
    <location>
        <begin position="231"/>
        <end position="293"/>
    </location>
</feature>
<accession>A0A2T3AB59</accession>
<feature type="signal peptide" evidence="2">
    <location>
        <begin position="1"/>
        <end position="18"/>
    </location>
</feature>
<feature type="region of interest" description="Disordered" evidence="1">
    <location>
        <begin position="95"/>
        <end position="134"/>
    </location>
</feature>
<feature type="compositionally biased region" description="Polar residues" evidence="1">
    <location>
        <begin position="456"/>
        <end position="465"/>
    </location>
</feature>
<reference evidence="3 4" key="1">
    <citation type="journal article" date="2018" name="Mycol. Prog.">
        <title>Coniella lustricola, a new species from submerged detritus.</title>
        <authorList>
            <person name="Raudabaugh D.B."/>
            <person name="Iturriaga T."/>
            <person name="Carver A."/>
            <person name="Mondo S."/>
            <person name="Pangilinan J."/>
            <person name="Lipzen A."/>
            <person name="He G."/>
            <person name="Amirebrahimi M."/>
            <person name="Grigoriev I.V."/>
            <person name="Miller A.N."/>
        </authorList>
    </citation>
    <scope>NUCLEOTIDE SEQUENCE [LARGE SCALE GENOMIC DNA]</scope>
    <source>
        <strain evidence="3 4">B22-T-1</strain>
    </source>
</reference>
<organism evidence="3 4">
    <name type="scientific">Coniella lustricola</name>
    <dbReference type="NCBI Taxonomy" id="2025994"/>
    <lineage>
        <taxon>Eukaryota</taxon>
        <taxon>Fungi</taxon>
        <taxon>Dikarya</taxon>
        <taxon>Ascomycota</taxon>
        <taxon>Pezizomycotina</taxon>
        <taxon>Sordariomycetes</taxon>
        <taxon>Sordariomycetidae</taxon>
        <taxon>Diaporthales</taxon>
        <taxon>Schizoparmaceae</taxon>
        <taxon>Coniella</taxon>
    </lineage>
</organism>
<keyword evidence="2" id="KW-0732">Signal</keyword>
<feature type="region of interest" description="Disordered" evidence="1">
    <location>
        <begin position="50"/>
        <end position="72"/>
    </location>
</feature>
<dbReference type="Proteomes" id="UP000241462">
    <property type="component" value="Unassembled WGS sequence"/>
</dbReference>
<feature type="region of interest" description="Disordered" evidence="1">
    <location>
        <begin position="375"/>
        <end position="471"/>
    </location>
</feature>
<gene>
    <name evidence="3" type="ORF">BD289DRAFT_221754</name>
</gene>
<evidence type="ECO:0000313" key="4">
    <source>
        <dbReference type="Proteomes" id="UP000241462"/>
    </source>
</evidence>
<feature type="compositionally biased region" description="Polar residues" evidence="1">
    <location>
        <begin position="310"/>
        <end position="333"/>
    </location>
</feature>
<evidence type="ECO:0000256" key="1">
    <source>
        <dbReference type="SAM" id="MobiDB-lite"/>
    </source>
</evidence>
<dbReference type="InParanoid" id="A0A2T3AB59"/>
<name>A0A2T3AB59_9PEZI</name>
<feature type="compositionally biased region" description="Basic and acidic residues" evidence="1">
    <location>
        <begin position="95"/>
        <end position="116"/>
    </location>
</feature>
<dbReference type="AlphaFoldDB" id="A0A2T3AB59"/>
<sequence length="505" mass="51973">MKYSAFAIALFGTSVVSALEPVVVESTAAAASSNILSFTLVASSTSTLAPASQKTGGAKPPHNKSHEGTATTTSEHFSMFTEPLYHGIMPLLQGREEGHQGQGKGEDKKEAAEMHGKHSKQGGQGGGHGGAKATGIHAQNDAAHFVGGGAAGGAAGKAGGQRPQAMSAVGEPVAQDAPEVTGAAGLQNRSPGLFDRSMGLQFGDAVATGAAQHFVTGGAMRVGDAHHARPTVEAGDDKEAGGHAPSFTNDFGGTTIGIDTPTLGQTLNRKRDEHEKSKHGGKKSGKHGSKREQLHFPIVRIGMSRPTNASFASIANGTNSTSLGGNHTNNNDNKQSKKPLYDLWNSIRVGVPVDSDTDKNRFTDDILPRDAVAQASSVIEEPTVPAGADEETSPKQSGQAKPSVKNGAKDSEMHSNAQLTSGGGRFHGIKGKKIGGGPKQNSPMAMAGVAAGSEQGAPQASNVPQVTAKPRVRRGAIGAHPDARLTKTAHERLTMTTLVRVPLRA</sequence>